<dbReference type="SUPFAM" id="SSF51735">
    <property type="entry name" value="NAD(P)-binding Rossmann-fold domains"/>
    <property type="match status" value="1"/>
</dbReference>
<dbReference type="InterPro" id="IPR036291">
    <property type="entry name" value="NAD(P)-bd_dom_sf"/>
</dbReference>
<dbReference type="InterPro" id="IPR002347">
    <property type="entry name" value="SDR_fam"/>
</dbReference>
<evidence type="ECO:0000313" key="3">
    <source>
        <dbReference type="Proteomes" id="UP000053328"/>
    </source>
</evidence>
<reference evidence="2 3" key="1">
    <citation type="submission" date="2015-01" db="EMBL/GenBank/DDBJ databases">
        <title>The Genome Sequence of Exophiala spinifera CBS89968.</title>
        <authorList>
            <consortium name="The Broad Institute Genomics Platform"/>
            <person name="Cuomo C."/>
            <person name="de Hoog S."/>
            <person name="Gorbushina A."/>
            <person name="Stielow B."/>
            <person name="Teixiera M."/>
            <person name="Abouelleil A."/>
            <person name="Chapman S.B."/>
            <person name="Priest M."/>
            <person name="Young S.K."/>
            <person name="Wortman J."/>
            <person name="Nusbaum C."/>
            <person name="Birren B."/>
        </authorList>
    </citation>
    <scope>NUCLEOTIDE SEQUENCE [LARGE SCALE GENOMIC DNA]</scope>
    <source>
        <strain evidence="2 3">CBS 89968</strain>
    </source>
</reference>
<organism evidence="2 3">
    <name type="scientific">Exophiala spinifera</name>
    <dbReference type="NCBI Taxonomy" id="91928"/>
    <lineage>
        <taxon>Eukaryota</taxon>
        <taxon>Fungi</taxon>
        <taxon>Dikarya</taxon>
        <taxon>Ascomycota</taxon>
        <taxon>Pezizomycotina</taxon>
        <taxon>Eurotiomycetes</taxon>
        <taxon>Chaetothyriomycetidae</taxon>
        <taxon>Chaetothyriales</taxon>
        <taxon>Herpotrichiellaceae</taxon>
        <taxon>Exophiala</taxon>
    </lineage>
</organism>
<dbReference type="STRING" id="91928.A0A0D2BM56"/>
<keyword evidence="1" id="KW-0560">Oxidoreductase</keyword>
<keyword evidence="3" id="KW-1185">Reference proteome</keyword>
<accession>A0A0D2BM56</accession>
<dbReference type="AlphaFoldDB" id="A0A0D2BM56"/>
<dbReference type="EMBL" id="KN847498">
    <property type="protein sequence ID" value="KIW12274.1"/>
    <property type="molecule type" value="Genomic_DNA"/>
</dbReference>
<dbReference type="PANTHER" id="PTHR43157:SF22">
    <property type="entry name" value="SHORT-CHAIN DEHYDROGENASE_REDUCTASE PHMF"/>
    <property type="match status" value="1"/>
</dbReference>
<dbReference type="GeneID" id="27336634"/>
<dbReference type="PRINTS" id="PR00081">
    <property type="entry name" value="GDHRDH"/>
</dbReference>
<protein>
    <submittedName>
        <fullName evidence="2">Uncharacterized protein</fullName>
    </submittedName>
</protein>
<evidence type="ECO:0000313" key="2">
    <source>
        <dbReference type="EMBL" id="KIW12274.1"/>
    </source>
</evidence>
<dbReference type="HOGENOM" id="CLU_010194_44_4_1"/>
<gene>
    <name evidence="2" type="ORF">PV08_09551</name>
</gene>
<dbReference type="Proteomes" id="UP000053328">
    <property type="component" value="Unassembled WGS sequence"/>
</dbReference>
<sequence>MLQLNCRAPFRGIFARPAIRRYHFQKPLSEPRTRFTGKTIVVTGANSGLGFEAAAKFTALDASRVILAVRDIAKGQQAKTAIEERTGIRNVLEVWPLDMESYSSIWQFAHRCTEDLRRLDVAVLNAGVFNVGYATSPQGWENTIQVNVLSTALLAQYLLPKMKDTGQQSGTGEPPVLTFVSSRRHEKVVFHEDELDTQTILQSLNDPERYNSSRQYQISKLLVMCVMQKLAAIVGSGSSNHEPDVVINAVCPGFCRSNLSRGHQGLIADTIRLILNTLVLRTAEEGARSLVSAAALGVQSHGRFWYDDELYDSSHPLLSKDDKNTFVENVWERIQSVLAQEDPNFRKVTSLL</sequence>
<dbReference type="PANTHER" id="PTHR43157">
    <property type="entry name" value="PHOSPHATIDYLINOSITOL-GLYCAN BIOSYNTHESIS CLASS F PROTEIN-RELATED"/>
    <property type="match status" value="1"/>
</dbReference>
<dbReference type="Pfam" id="PF00106">
    <property type="entry name" value="adh_short"/>
    <property type="match status" value="1"/>
</dbReference>
<dbReference type="RefSeq" id="XP_016232490.1">
    <property type="nucleotide sequence ID" value="XM_016383867.1"/>
</dbReference>
<name>A0A0D2BM56_9EURO</name>
<dbReference type="VEuPathDB" id="FungiDB:PV08_09551"/>
<dbReference type="OrthoDB" id="542013at2759"/>
<dbReference type="GO" id="GO:0016491">
    <property type="term" value="F:oxidoreductase activity"/>
    <property type="evidence" value="ECO:0007669"/>
    <property type="project" value="UniProtKB-KW"/>
</dbReference>
<proteinExistence type="predicted"/>
<evidence type="ECO:0000256" key="1">
    <source>
        <dbReference type="ARBA" id="ARBA00023002"/>
    </source>
</evidence>
<dbReference type="Gene3D" id="3.40.50.720">
    <property type="entry name" value="NAD(P)-binding Rossmann-like Domain"/>
    <property type="match status" value="1"/>
</dbReference>